<dbReference type="Proteomes" id="UP000221110">
    <property type="component" value="Segment"/>
</dbReference>
<reference evidence="1 2" key="1">
    <citation type="submission" date="2017-07" db="EMBL/GenBank/DDBJ databases">
        <title>In vitro design and evaluation of phage cocktails against multidrug-resistant Aeromonas salmonicida.</title>
        <authorList>
            <person name="Chen L."/>
            <person name="Yuan S."/>
            <person name="Ma Y."/>
        </authorList>
    </citation>
    <scope>NUCLEOTIDE SEQUENCE [LARGE SCALE GENOMIC DNA]</scope>
</reference>
<dbReference type="EMBL" id="MF479730">
    <property type="protein sequence ID" value="ASU00563.1"/>
    <property type="molecule type" value="Genomic_DNA"/>
</dbReference>
<dbReference type="RefSeq" id="YP_009613014.1">
    <property type="nucleotide sequence ID" value="NC_042019.1"/>
</dbReference>
<dbReference type="Gene3D" id="2.60.40.10">
    <property type="entry name" value="Immunoglobulins"/>
    <property type="match status" value="1"/>
</dbReference>
<evidence type="ECO:0000313" key="1">
    <source>
        <dbReference type="EMBL" id="ASU00563.1"/>
    </source>
</evidence>
<dbReference type="KEGG" id="vg:40089384"/>
<accession>A0A223LEZ8</accession>
<proteinExistence type="predicted"/>
<organism evidence="1 2">
    <name type="scientific">Aeromonas phage AS-gz</name>
    <dbReference type="NCBI Taxonomy" id="2026082"/>
    <lineage>
        <taxon>Viruses</taxon>
        <taxon>Duplodnaviria</taxon>
        <taxon>Heunggongvirae</taxon>
        <taxon>Uroviricota</taxon>
        <taxon>Caudoviricetes</taxon>
        <taxon>Pantevenvirales</taxon>
        <taxon>Straboviridae</taxon>
        <taxon>Tulanevirus</taxon>
        <taxon>Tulanevirus asgz</taxon>
    </lineage>
</organism>
<evidence type="ECO:0000313" key="2">
    <source>
        <dbReference type="Proteomes" id="UP000221110"/>
    </source>
</evidence>
<sequence>MAITASISPLDPSVSEGSIVDFTVTFSGDETVKEVVGYEWLVDDVAQSGETSTTFSKTFDSAGSFTVKCNVTYALVADDGAVPVVLAAESAVTVEEVPELDGKHWFVHPLAFKNSSFSWVPYWVHDWMVANPTWRQTPAESPWPIITFSIDQAVEEYGECLMQESRNGYIYKASAYTK</sequence>
<protein>
    <submittedName>
        <fullName evidence="1">Capsid and scaffold protein</fullName>
    </submittedName>
</protein>
<keyword evidence="2" id="KW-1185">Reference proteome</keyword>
<dbReference type="InterPro" id="IPR013783">
    <property type="entry name" value="Ig-like_fold"/>
</dbReference>
<dbReference type="GeneID" id="40089384"/>
<name>A0A223LEZ8_9CAUD</name>